<evidence type="ECO:0000313" key="1">
    <source>
        <dbReference type="EMBL" id="CAG8491851.1"/>
    </source>
</evidence>
<dbReference type="AlphaFoldDB" id="A0A9N8ZDJ7"/>
<accession>A0A9N8ZDJ7</accession>
<proteinExistence type="predicted"/>
<name>A0A9N8ZDJ7_FUNMO</name>
<gene>
    <name evidence="1" type="ORF">FMOSSE_LOCUS3578</name>
</gene>
<organism evidence="1 2">
    <name type="scientific">Funneliformis mosseae</name>
    <name type="common">Endomycorrhizal fungus</name>
    <name type="synonym">Glomus mosseae</name>
    <dbReference type="NCBI Taxonomy" id="27381"/>
    <lineage>
        <taxon>Eukaryota</taxon>
        <taxon>Fungi</taxon>
        <taxon>Fungi incertae sedis</taxon>
        <taxon>Mucoromycota</taxon>
        <taxon>Glomeromycotina</taxon>
        <taxon>Glomeromycetes</taxon>
        <taxon>Glomerales</taxon>
        <taxon>Glomeraceae</taxon>
        <taxon>Funneliformis</taxon>
    </lineage>
</organism>
<reference evidence="1" key="1">
    <citation type="submission" date="2021-06" db="EMBL/GenBank/DDBJ databases">
        <authorList>
            <person name="Kallberg Y."/>
            <person name="Tangrot J."/>
            <person name="Rosling A."/>
        </authorList>
    </citation>
    <scope>NUCLEOTIDE SEQUENCE</scope>
    <source>
        <strain evidence="1">87-6 pot B 2015</strain>
    </source>
</reference>
<comment type="caution">
    <text evidence="1">The sequence shown here is derived from an EMBL/GenBank/DDBJ whole genome shotgun (WGS) entry which is preliminary data.</text>
</comment>
<sequence>MFSTIFCYLEYFSHSEYKLKLRKIPYLFTRSTNIMLDIILGEENTFPINFNTKKTLSTSREPGRIS</sequence>
<evidence type="ECO:0000313" key="2">
    <source>
        <dbReference type="Proteomes" id="UP000789375"/>
    </source>
</evidence>
<dbReference type="EMBL" id="CAJVPP010000542">
    <property type="protein sequence ID" value="CAG8491851.1"/>
    <property type="molecule type" value="Genomic_DNA"/>
</dbReference>
<dbReference type="Proteomes" id="UP000789375">
    <property type="component" value="Unassembled WGS sequence"/>
</dbReference>
<keyword evidence="2" id="KW-1185">Reference proteome</keyword>
<protein>
    <submittedName>
        <fullName evidence="1">8799_t:CDS:1</fullName>
    </submittedName>
</protein>